<dbReference type="PANTHER" id="PTHR13119">
    <property type="entry name" value="ZINC FINGER CCCH DOMAIN-CONTAINING PROTEI"/>
    <property type="match status" value="1"/>
</dbReference>
<dbReference type="AlphaFoldDB" id="A0A8K0E564"/>
<evidence type="ECO:0000313" key="8">
    <source>
        <dbReference type="EMBL" id="KAF3439620.1"/>
    </source>
</evidence>
<accession>A0A8K0E564</accession>
<feature type="compositionally biased region" description="Polar residues" evidence="6">
    <location>
        <begin position="48"/>
        <end position="66"/>
    </location>
</feature>
<feature type="compositionally biased region" description="Basic and acidic residues" evidence="6">
    <location>
        <begin position="67"/>
        <end position="77"/>
    </location>
</feature>
<evidence type="ECO:0000256" key="3">
    <source>
        <dbReference type="ARBA" id="ARBA00022771"/>
    </source>
</evidence>
<dbReference type="Pfam" id="PF00642">
    <property type="entry name" value="zf-CCCH"/>
    <property type="match status" value="1"/>
</dbReference>
<name>A0A8K0E564_9ROSA</name>
<dbReference type="GO" id="GO:0003723">
    <property type="term" value="F:RNA binding"/>
    <property type="evidence" value="ECO:0007669"/>
    <property type="project" value="InterPro"/>
</dbReference>
<feature type="compositionally biased region" description="Basic and acidic residues" evidence="6">
    <location>
        <begin position="524"/>
        <end position="537"/>
    </location>
</feature>
<dbReference type="OrthoDB" id="411372at2759"/>
<proteinExistence type="predicted"/>
<keyword evidence="3 5" id="KW-0863">Zinc-finger</keyword>
<sequence length="1010" mass="110798">MEETQIKTPKPSKQLLSFPPHRRRQLNSATYRTLFRILSHCHDESQRSLPAQNFSHQLNTDDGGSNESDKRTEKEASEHVALVGSDNMELGIPASQEATELGMSFDDTVSRDGLFGDTQMAIDQIERIMNAEENEDVSNQNNVIVNEPTFGIAFQDQGFVPEQMLTDELERIVKGNQDFVHENTLKPSTTRLDQDKSGIDIGELLNNQEEHVDFQQNFIMKSGNASEKLCNSFDSSFDNIMTGESSNPRDTFEEKHSPFKTIVLDTVPIMQQKERETEKTGSAGGSKKSPILNTDVGDIEEEEHHNYKVSEAFDISSDKNTVSDHDQQNYSLKVNSMEVEHEILSKDEELKKSDCRSDAMDSANYMAGGDIEEGEISGDYTLDDDSMDMILQNGLGLDDKKVHEENILRCLVDKKELPCNEVNEQDFESTSSPASTSNNTNTGGVELRESDGNKMVCRPEIIVNGKTVIADKLDGYNFMLEAARSDNKGSGDGGGVLLPASYPNNNNNNNLSLDRKILEEEARNHKITSTEKDAEVCKKKKRGPPSKEKKARKKQKDRKKRAEKNRQLGVKRLKLVPMSKPKTVTYCRHYLKGRCHEGDNCKFSHDTVPLTKSKPCCHFARHSCMKGDECPFDHQLSKYPCSNFASKGFCIRGDDCMFSHKIPPTEDAATASDACKTELKPVTLLDNSKSKDKLNNDGASQKNFNASCYSTKSDSRNNEQKVKETVLKQSGLVSTKGTSFLSVENSPLVDSSDLRQGNKNASGKAGNLIHQSASVSVQNSNEILNKTPPVAPKGINFLSFGKAPSDASSSRKSASLPLSIDSGFEVSVLDNSNLQNHAGLTLNSNMVLNGGQPPVSPKGINCPAFGKASIDDSGGKEKVSLQCSWDNGTDGSVQEKQLALDKPQISNACSSAERLTSSPVSSAQFSGNLASRIYKDTPLSAQKALLSTLAFAAKYESGVKLKPSIGTAAVNTKVDKETVNTGKIGCSQNDSIKASKILEFLSNMGCKTKQ</sequence>
<evidence type="ECO:0000256" key="5">
    <source>
        <dbReference type="PROSITE-ProRule" id="PRU00723"/>
    </source>
</evidence>
<dbReference type="FunFam" id="2.30.30.1190:FF:000010">
    <property type="entry name" value="C3H-type transcription factor"/>
    <property type="match status" value="1"/>
</dbReference>
<evidence type="ECO:0000313" key="9">
    <source>
        <dbReference type="Proteomes" id="UP000796880"/>
    </source>
</evidence>
<feature type="compositionally biased region" description="Low complexity" evidence="6">
    <location>
        <begin position="429"/>
        <end position="442"/>
    </location>
</feature>
<keyword evidence="4 5" id="KW-0862">Zinc</keyword>
<feature type="region of interest" description="Disordered" evidence="6">
    <location>
        <begin position="1"/>
        <end position="23"/>
    </location>
</feature>
<feature type="domain" description="C3H1-type" evidence="7">
    <location>
        <begin position="581"/>
        <end position="608"/>
    </location>
</feature>
<dbReference type="Proteomes" id="UP000796880">
    <property type="component" value="Unassembled WGS sequence"/>
</dbReference>
<dbReference type="PANTHER" id="PTHR13119:SF12">
    <property type="entry name" value="PROTEIN SUPPRESSOR OF SABLE"/>
    <property type="match status" value="1"/>
</dbReference>
<dbReference type="GO" id="GO:0005634">
    <property type="term" value="C:nucleus"/>
    <property type="evidence" value="ECO:0007669"/>
    <property type="project" value="TreeGrafter"/>
</dbReference>
<dbReference type="InterPro" id="IPR036855">
    <property type="entry name" value="Znf_CCCH_sf"/>
</dbReference>
<feature type="zinc finger region" description="C3H1-type" evidence="5">
    <location>
        <begin position="635"/>
        <end position="663"/>
    </location>
</feature>
<gene>
    <name evidence="8" type="ORF">FNV43_RR17898</name>
</gene>
<evidence type="ECO:0000256" key="6">
    <source>
        <dbReference type="SAM" id="MobiDB-lite"/>
    </source>
</evidence>
<keyword evidence="1 5" id="KW-0479">Metal-binding</keyword>
<keyword evidence="9" id="KW-1185">Reference proteome</keyword>
<feature type="region of interest" description="Disordered" evidence="6">
    <location>
        <begin position="524"/>
        <end position="567"/>
    </location>
</feature>
<dbReference type="SMART" id="SM00356">
    <property type="entry name" value="ZnF_C3H1"/>
    <property type="match status" value="3"/>
</dbReference>
<dbReference type="Gene3D" id="2.30.30.1190">
    <property type="match status" value="1"/>
</dbReference>
<feature type="region of interest" description="Disordered" evidence="6">
    <location>
        <begin position="48"/>
        <end position="77"/>
    </location>
</feature>
<dbReference type="GO" id="GO:0045892">
    <property type="term" value="P:negative regulation of DNA-templated transcription"/>
    <property type="evidence" value="ECO:0007669"/>
    <property type="project" value="InterPro"/>
</dbReference>
<reference evidence="8" key="1">
    <citation type="submission" date="2020-03" db="EMBL/GenBank/DDBJ databases">
        <title>A high-quality chromosome-level genome assembly of a woody plant with both climbing and erect habits, Rhamnella rubrinervis.</title>
        <authorList>
            <person name="Lu Z."/>
            <person name="Yang Y."/>
            <person name="Zhu X."/>
            <person name="Sun Y."/>
        </authorList>
    </citation>
    <scope>NUCLEOTIDE SEQUENCE</scope>
    <source>
        <strain evidence="8">BYM</strain>
        <tissue evidence="8">Leaf</tissue>
    </source>
</reference>
<dbReference type="InterPro" id="IPR045124">
    <property type="entry name" value="Su(sable)-like"/>
</dbReference>
<feature type="region of interest" description="Disordered" evidence="6">
    <location>
        <begin position="486"/>
        <end position="509"/>
    </location>
</feature>
<comment type="caution">
    <text evidence="8">The sequence shown here is derived from an EMBL/GenBank/DDBJ whole genome shotgun (WGS) entry which is preliminary data.</text>
</comment>
<feature type="zinc finger region" description="C3H1-type" evidence="5">
    <location>
        <begin position="610"/>
        <end position="634"/>
    </location>
</feature>
<dbReference type="PROSITE" id="PS50103">
    <property type="entry name" value="ZF_C3H1"/>
    <property type="match status" value="3"/>
</dbReference>
<feature type="domain" description="C3H1-type" evidence="7">
    <location>
        <begin position="635"/>
        <end position="663"/>
    </location>
</feature>
<feature type="region of interest" description="Disordered" evidence="6">
    <location>
        <begin position="270"/>
        <end position="293"/>
    </location>
</feature>
<evidence type="ECO:0000256" key="4">
    <source>
        <dbReference type="ARBA" id="ARBA00022833"/>
    </source>
</evidence>
<dbReference type="SUPFAM" id="SSF90229">
    <property type="entry name" value="CCCH zinc finger"/>
    <property type="match status" value="2"/>
</dbReference>
<dbReference type="EMBL" id="VOIH02000008">
    <property type="protein sequence ID" value="KAF3439620.1"/>
    <property type="molecule type" value="Genomic_DNA"/>
</dbReference>
<evidence type="ECO:0000256" key="1">
    <source>
        <dbReference type="ARBA" id="ARBA00022723"/>
    </source>
</evidence>
<dbReference type="Gene3D" id="4.10.1000.10">
    <property type="entry name" value="Zinc finger, CCCH-type"/>
    <property type="match status" value="1"/>
</dbReference>
<feature type="compositionally biased region" description="Basic residues" evidence="6">
    <location>
        <begin position="538"/>
        <end position="567"/>
    </location>
</feature>
<protein>
    <recommendedName>
        <fullName evidence="7">C3H1-type domain-containing protein</fullName>
    </recommendedName>
</protein>
<dbReference type="InterPro" id="IPR000571">
    <property type="entry name" value="Znf_CCCH"/>
</dbReference>
<organism evidence="8 9">
    <name type="scientific">Rhamnella rubrinervis</name>
    <dbReference type="NCBI Taxonomy" id="2594499"/>
    <lineage>
        <taxon>Eukaryota</taxon>
        <taxon>Viridiplantae</taxon>
        <taxon>Streptophyta</taxon>
        <taxon>Embryophyta</taxon>
        <taxon>Tracheophyta</taxon>
        <taxon>Spermatophyta</taxon>
        <taxon>Magnoliopsida</taxon>
        <taxon>eudicotyledons</taxon>
        <taxon>Gunneridae</taxon>
        <taxon>Pentapetalae</taxon>
        <taxon>rosids</taxon>
        <taxon>fabids</taxon>
        <taxon>Rosales</taxon>
        <taxon>Rhamnaceae</taxon>
        <taxon>rhamnoid group</taxon>
        <taxon>Rhamneae</taxon>
        <taxon>Rhamnella</taxon>
    </lineage>
</organism>
<feature type="region of interest" description="Disordered" evidence="6">
    <location>
        <begin position="423"/>
        <end position="451"/>
    </location>
</feature>
<feature type="zinc finger region" description="C3H1-type" evidence="5">
    <location>
        <begin position="581"/>
        <end position="608"/>
    </location>
</feature>
<keyword evidence="2" id="KW-0677">Repeat</keyword>
<evidence type="ECO:0000259" key="7">
    <source>
        <dbReference type="PROSITE" id="PS50103"/>
    </source>
</evidence>
<evidence type="ECO:0000256" key="2">
    <source>
        <dbReference type="ARBA" id="ARBA00022737"/>
    </source>
</evidence>
<dbReference type="GO" id="GO:0008270">
    <property type="term" value="F:zinc ion binding"/>
    <property type="evidence" value="ECO:0007669"/>
    <property type="project" value="UniProtKB-KW"/>
</dbReference>
<feature type="domain" description="C3H1-type" evidence="7">
    <location>
        <begin position="610"/>
        <end position="634"/>
    </location>
</feature>